<dbReference type="STRING" id="889306.KP78_14060"/>
<dbReference type="GO" id="GO:0008218">
    <property type="term" value="P:bioluminescence"/>
    <property type="evidence" value="ECO:0007669"/>
    <property type="project" value="InterPro"/>
</dbReference>
<proteinExistence type="predicted"/>
<dbReference type="InterPro" id="IPR008670">
    <property type="entry name" value="CoA_reduct_LuxC"/>
</dbReference>
<dbReference type="OrthoDB" id="580775at2"/>
<keyword evidence="3" id="KW-1185">Reference proteome</keyword>
<dbReference type="GO" id="GO:0003995">
    <property type="term" value="F:acyl-CoA dehydrogenase activity"/>
    <property type="evidence" value="ECO:0007669"/>
    <property type="project" value="InterPro"/>
</dbReference>
<dbReference type="EMBL" id="JXRP01000009">
    <property type="protein sequence ID" value="KIL49938.1"/>
    <property type="molecule type" value="Genomic_DNA"/>
</dbReference>
<sequence length="400" mass="46246">MRLFWPESNDWKTILNNMQKKELLTPFHPDVLLFVQGLSKRFLRLRHYPELMALGYWLRKAHIHEMKESWHERTNGQFIRARGTIFHLAPSNVDTIFVYSWMLSLLAGNRNVLRLSSKEQPQTNELLSVMMEILQDPEHAAVAERTMLLTYGHDDHVTAYLSERCHTRVVWGGDETVKAIRKIPLAPMANELVFPDRFSLAVLNAEVVMNANQEEKQQLLQQFYNDSFWFDQMACSSPRLIIWTGTDEAVESSQREFWPSFERIVHEKEYELMAAVQVQKLATGLWLAAEPESKQVQRGISYSRIFFDHIPAKVRERHCGGGLFFECKVSDLRGVSSTIVDKDQTLAYFGYSKEELIKFASAVSARGIDRIVPIGQALNFDGVWDGQNFLQSFTREVVII</sequence>
<reference evidence="2 3" key="1">
    <citation type="submission" date="2015-01" db="EMBL/GenBank/DDBJ databases">
        <title>Genome sequencing of Jeotgalibacillus soli.</title>
        <authorList>
            <person name="Goh K.M."/>
            <person name="Chan K.-G."/>
            <person name="Yaakop A.S."/>
            <person name="Ee R."/>
            <person name="Gan H.M."/>
            <person name="Chan C.S."/>
        </authorList>
    </citation>
    <scope>NUCLEOTIDE SEQUENCE [LARGE SCALE GENOMIC DNA]</scope>
    <source>
        <strain evidence="2 3">P9</strain>
    </source>
</reference>
<keyword evidence="1" id="KW-0521">NADP</keyword>
<dbReference type="Proteomes" id="UP000031938">
    <property type="component" value="Unassembled WGS sequence"/>
</dbReference>
<evidence type="ECO:0000313" key="2">
    <source>
        <dbReference type="EMBL" id="KIL49938.1"/>
    </source>
</evidence>
<dbReference type="InterPro" id="IPR016161">
    <property type="entry name" value="Ald_DH/histidinol_DH"/>
</dbReference>
<dbReference type="Pfam" id="PF05893">
    <property type="entry name" value="LuxC"/>
    <property type="match status" value="1"/>
</dbReference>
<name>A0A0C2W1E0_9BACL</name>
<protein>
    <submittedName>
        <fullName evidence="2">Acyl-CoA reductase superfamily protein</fullName>
    </submittedName>
</protein>
<evidence type="ECO:0000313" key="3">
    <source>
        <dbReference type="Proteomes" id="UP000031938"/>
    </source>
</evidence>
<organism evidence="2 3">
    <name type="scientific">Jeotgalibacillus soli</name>
    <dbReference type="NCBI Taxonomy" id="889306"/>
    <lineage>
        <taxon>Bacteria</taxon>
        <taxon>Bacillati</taxon>
        <taxon>Bacillota</taxon>
        <taxon>Bacilli</taxon>
        <taxon>Bacillales</taxon>
        <taxon>Caryophanaceae</taxon>
        <taxon>Jeotgalibacillus</taxon>
    </lineage>
</organism>
<dbReference type="AlphaFoldDB" id="A0A0C2W1E0"/>
<gene>
    <name evidence="2" type="ORF">KP78_14060</name>
</gene>
<dbReference type="RefSeq" id="WP_041087238.1">
    <property type="nucleotide sequence ID" value="NZ_JXRP01000009.1"/>
</dbReference>
<evidence type="ECO:0000256" key="1">
    <source>
        <dbReference type="ARBA" id="ARBA00022857"/>
    </source>
</evidence>
<accession>A0A0C2W1E0</accession>
<dbReference type="PATRIC" id="fig|889306.3.peg.1415"/>
<comment type="caution">
    <text evidence="2">The sequence shown here is derived from an EMBL/GenBank/DDBJ whole genome shotgun (WGS) entry which is preliminary data.</text>
</comment>
<dbReference type="SUPFAM" id="SSF53720">
    <property type="entry name" value="ALDH-like"/>
    <property type="match status" value="1"/>
</dbReference>